<dbReference type="SUPFAM" id="SSF55729">
    <property type="entry name" value="Acyl-CoA N-acyltransferases (Nat)"/>
    <property type="match status" value="1"/>
</dbReference>
<organism evidence="17 18">
    <name type="scientific">Canis lupus familiaris</name>
    <name type="common">Dog</name>
    <name type="synonym">Canis familiaris</name>
    <dbReference type="NCBI Taxonomy" id="9615"/>
    <lineage>
        <taxon>Eukaryota</taxon>
        <taxon>Metazoa</taxon>
        <taxon>Chordata</taxon>
        <taxon>Craniata</taxon>
        <taxon>Vertebrata</taxon>
        <taxon>Euteleostomi</taxon>
        <taxon>Mammalia</taxon>
        <taxon>Eutheria</taxon>
        <taxon>Laurasiatheria</taxon>
        <taxon>Carnivora</taxon>
        <taxon>Caniformia</taxon>
        <taxon>Canidae</taxon>
        <taxon>Canis</taxon>
    </lineage>
</organism>
<comment type="pathway">
    <text evidence="3 14">Nucleotide-sugar biosynthesis; UDP-N-acetyl-alpha-D-glucosamine biosynthesis; N-acetyl-alpha-D-glucosamine 1-phosphate from alpha-D-glucosamine 6-phosphate (route I): step 1/2.</text>
</comment>
<feature type="compositionally biased region" description="Pro residues" evidence="15">
    <location>
        <begin position="55"/>
        <end position="64"/>
    </location>
</feature>
<evidence type="ECO:0000256" key="10">
    <source>
        <dbReference type="ARBA" id="ARBA00023136"/>
    </source>
</evidence>
<dbReference type="Gene3D" id="3.40.630.30">
    <property type="match status" value="1"/>
</dbReference>
<evidence type="ECO:0000259" key="16">
    <source>
        <dbReference type="PROSITE" id="PS51186"/>
    </source>
</evidence>
<gene>
    <name evidence="17" type="primary">GNPNAT1</name>
</gene>
<keyword evidence="7 14" id="KW-0808">Transferase</keyword>
<evidence type="ECO:0000256" key="12">
    <source>
        <dbReference type="ARBA" id="ARBA00048964"/>
    </source>
</evidence>
<sequence>PLTERGRRLGRAPSPEAQSRTPPPGPRAGSQPGRDPHAAGRRSPGRPSSPRHVPEPPQAPPPERPCVSGRAEAEAEAEALALPRPGRGSRSGGRTATVAREVEEEVGLALKPDPDPVPRRRVGESPTGLERSAEREAPTGFFKVLGQLTETGVVNPEQFMKSFEHMKKSGDYYVTVVEDVTLGQIVATATLIIEHKFIHSCAKRGRVEDVVVSDECRGKQLGKLLLSTLTLLSKKLNCYKITLECLPQNVGFYKKFGYTVSEENYMCRRFLK</sequence>
<keyword evidence="9" id="KW-0333">Golgi apparatus</keyword>
<feature type="region of interest" description="Disordered" evidence="15">
    <location>
        <begin position="1"/>
        <end position="136"/>
    </location>
</feature>
<evidence type="ECO:0000256" key="3">
    <source>
        <dbReference type="ARBA" id="ARBA00004832"/>
    </source>
</evidence>
<keyword evidence="10" id="KW-0472">Membrane</keyword>
<evidence type="ECO:0000256" key="4">
    <source>
        <dbReference type="ARBA" id="ARBA00006048"/>
    </source>
</evidence>
<evidence type="ECO:0000256" key="2">
    <source>
        <dbReference type="ARBA" id="ARBA00004481"/>
    </source>
</evidence>
<evidence type="ECO:0000256" key="15">
    <source>
        <dbReference type="SAM" id="MobiDB-lite"/>
    </source>
</evidence>
<keyword evidence="8" id="KW-0967">Endosome</keyword>
<evidence type="ECO:0000256" key="11">
    <source>
        <dbReference type="ARBA" id="ARBA00023315"/>
    </source>
</evidence>
<evidence type="ECO:0000256" key="9">
    <source>
        <dbReference type="ARBA" id="ARBA00023034"/>
    </source>
</evidence>
<evidence type="ECO:0000256" key="7">
    <source>
        <dbReference type="ARBA" id="ARBA00022679"/>
    </source>
</evidence>
<evidence type="ECO:0000256" key="6">
    <source>
        <dbReference type="ARBA" id="ARBA00012703"/>
    </source>
</evidence>
<dbReference type="EC" id="2.3.1.4" evidence="6 14"/>
<evidence type="ECO:0000313" key="17">
    <source>
        <dbReference type="Ensembl" id="ENSCAFP00000072047.1"/>
    </source>
</evidence>
<dbReference type="Pfam" id="PF00583">
    <property type="entry name" value="Acetyltransf_1"/>
    <property type="match status" value="1"/>
</dbReference>
<evidence type="ECO:0000313" key="18">
    <source>
        <dbReference type="Proteomes" id="UP000002254"/>
    </source>
</evidence>
<dbReference type="GO" id="GO:0004343">
    <property type="term" value="F:glucosamine 6-phosphate N-acetyltransferase activity"/>
    <property type="evidence" value="ECO:0007669"/>
    <property type="project" value="UniProtKB-UniRule"/>
</dbReference>
<comment type="catalytic activity">
    <reaction evidence="12 14">
        <text>D-glucosamine 6-phosphate + acetyl-CoA = N-acetyl-D-glucosamine 6-phosphate + CoA + H(+)</text>
        <dbReference type="Rhea" id="RHEA:10292"/>
        <dbReference type="ChEBI" id="CHEBI:15378"/>
        <dbReference type="ChEBI" id="CHEBI:57287"/>
        <dbReference type="ChEBI" id="CHEBI:57288"/>
        <dbReference type="ChEBI" id="CHEBI:57513"/>
        <dbReference type="ChEBI" id="CHEBI:58725"/>
        <dbReference type="EC" id="2.3.1.4"/>
    </reaction>
</comment>
<dbReference type="PANTHER" id="PTHR13355">
    <property type="entry name" value="GLUCOSAMINE 6-PHOSPHATE N-ACETYLTRANSFERASE"/>
    <property type="match status" value="1"/>
</dbReference>
<protein>
    <recommendedName>
        <fullName evidence="13 14">Glucosamine 6-phosphate N-acetyltransferase</fullName>
        <ecNumber evidence="6 14">2.3.1.4</ecNumber>
    </recommendedName>
</protein>
<evidence type="ECO:0000256" key="1">
    <source>
        <dbReference type="ARBA" id="ARBA00004395"/>
    </source>
</evidence>
<dbReference type="Proteomes" id="UP000002254">
    <property type="component" value="Chromosome 8"/>
</dbReference>
<dbReference type="InterPro" id="IPR000182">
    <property type="entry name" value="GNAT_dom"/>
</dbReference>
<dbReference type="PROSITE" id="PS51186">
    <property type="entry name" value="GNAT"/>
    <property type="match status" value="1"/>
</dbReference>
<name>A0A8P0PMV7_CANLF</name>
<dbReference type="AlphaFoldDB" id="A0A8P0PMV7"/>
<dbReference type="InterPro" id="IPR016181">
    <property type="entry name" value="Acyl_CoA_acyltransferase"/>
</dbReference>
<dbReference type="PANTHER" id="PTHR13355:SF11">
    <property type="entry name" value="GLUCOSAMINE 6-PHOSPHATE N-ACETYLTRANSFERASE"/>
    <property type="match status" value="1"/>
</dbReference>
<dbReference type="FunFam" id="3.40.630.30:FF:000031">
    <property type="entry name" value="Glucosamine 6-phosphate N-acetyltransferase"/>
    <property type="match status" value="1"/>
</dbReference>
<feature type="compositionally biased region" description="Low complexity" evidence="15">
    <location>
        <begin position="78"/>
        <end position="99"/>
    </location>
</feature>
<accession>A0A8P0PMV7</accession>
<dbReference type="Ensembl" id="ENSCAFT00000099687.1">
    <property type="protein sequence ID" value="ENSCAFP00000072047.1"/>
    <property type="gene ID" value="ENSCAFG00000014826.4"/>
</dbReference>
<proteinExistence type="inferred from homology"/>
<dbReference type="OrthoDB" id="10039976at2759"/>
<dbReference type="GO" id="GO:0006048">
    <property type="term" value="P:UDP-N-acetylglucosamine biosynthetic process"/>
    <property type="evidence" value="ECO:0007669"/>
    <property type="project" value="UniProtKB-UniRule"/>
</dbReference>
<evidence type="ECO:0000256" key="5">
    <source>
        <dbReference type="ARBA" id="ARBA00011738"/>
    </source>
</evidence>
<evidence type="ECO:0000256" key="13">
    <source>
        <dbReference type="ARBA" id="ARBA00069869"/>
    </source>
</evidence>
<reference evidence="17 18" key="1">
    <citation type="journal article" date="2005" name="Nature">
        <title>Genome sequence, comparative analysis and haplotype structure of the domestic dog.</title>
        <authorList>
            <consortium name="Broad Sequencing Platform"/>
            <person name="Lindblad-Toh K."/>
            <person name="Wade C.M."/>
            <person name="Mikkelsen T.S."/>
            <person name="Karlsson E.K."/>
            <person name="Jaffe D.B."/>
            <person name="Kamal M."/>
            <person name="Clamp M."/>
            <person name="Chang J.L."/>
            <person name="Kulbokas E.J. III"/>
            <person name="Zody M.C."/>
            <person name="Mauceli E."/>
            <person name="Xie X."/>
            <person name="Breen M."/>
            <person name="Wayne R.K."/>
            <person name="Ostrander E.A."/>
            <person name="Ponting C.P."/>
            <person name="Galibert F."/>
            <person name="Smith D.R."/>
            <person name="DeJong P.J."/>
            <person name="Kirkness E."/>
            <person name="Alvarez P."/>
            <person name="Biagi T."/>
            <person name="Brockman W."/>
            <person name="Butler J."/>
            <person name="Chin C.W."/>
            <person name="Cook A."/>
            <person name="Cuff J."/>
            <person name="Daly M.J."/>
            <person name="DeCaprio D."/>
            <person name="Gnerre S."/>
            <person name="Grabherr M."/>
            <person name="Kellis M."/>
            <person name="Kleber M."/>
            <person name="Bardeleben C."/>
            <person name="Goodstadt L."/>
            <person name="Heger A."/>
            <person name="Hitte C."/>
            <person name="Kim L."/>
            <person name="Koepfli K.P."/>
            <person name="Parker H.G."/>
            <person name="Pollinger J.P."/>
            <person name="Searle S.M."/>
            <person name="Sutter N.B."/>
            <person name="Thomas R."/>
            <person name="Webber C."/>
            <person name="Baldwin J."/>
            <person name="Abebe A."/>
            <person name="Abouelleil A."/>
            <person name="Aftuck L."/>
            <person name="Ait-Zahra M."/>
            <person name="Aldredge T."/>
            <person name="Allen N."/>
            <person name="An P."/>
            <person name="Anderson S."/>
            <person name="Antoine C."/>
            <person name="Arachchi H."/>
            <person name="Aslam A."/>
            <person name="Ayotte L."/>
            <person name="Bachantsang P."/>
            <person name="Barry A."/>
            <person name="Bayul T."/>
            <person name="Benamara M."/>
            <person name="Berlin A."/>
            <person name="Bessette D."/>
            <person name="Blitshteyn B."/>
            <person name="Bloom T."/>
            <person name="Blye J."/>
            <person name="Boguslavskiy L."/>
            <person name="Bonnet C."/>
            <person name="Boukhgalter B."/>
            <person name="Brown A."/>
            <person name="Cahill P."/>
            <person name="Calixte N."/>
            <person name="Camarata J."/>
            <person name="Cheshatsang Y."/>
            <person name="Chu J."/>
            <person name="Citroen M."/>
            <person name="Collymore A."/>
            <person name="Cooke P."/>
            <person name="Dawoe T."/>
            <person name="Daza R."/>
            <person name="Decktor K."/>
            <person name="DeGray S."/>
            <person name="Dhargay N."/>
            <person name="Dooley K."/>
            <person name="Dooley K."/>
            <person name="Dorje P."/>
            <person name="Dorjee K."/>
            <person name="Dorris L."/>
            <person name="Duffey N."/>
            <person name="Dupes A."/>
            <person name="Egbiremolen O."/>
            <person name="Elong R."/>
            <person name="Falk J."/>
            <person name="Farina A."/>
            <person name="Faro S."/>
            <person name="Ferguson D."/>
            <person name="Ferreira P."/>
            <person name="Fisher S."/>
            <person name="FitzGerald M."/>
            <person name="Foley K."/>
            <person name="Foley C."/>
            <person name="Franke A."/>
            <person name="Friedrich D."/>
            <person name="Gage D."/>
            <person name="Garber M."/>
            <person name="Gearin G."/>
            <person name="Giannoukos G."/>
            <person name="Goode T."/>
            <person name="Goyette A."/>
            <person name="Graham J."/>
            <person name="Grandbois E."/>
            <person name="Gyaltsen K."/>
            <person name="Hafez N."/>
            <person name="Hagopian D."/>
            <person name="Hagos B."/>
            <person name="Hall J."/>
            <person name="Healy C."/>
            <person name="Hegarty R."/>
            <person name="Honan T."/>
            <person name="Horn A."/>
            <person name="Houde N."/>
            <person name="Hughes L."/>
            <person name="Hunnicutt L."/>
            <person name="Husby M."/>
            <person name="Jester B."/>
            <person name="Jones C."/>
            <person name="Kamat A."/>
            <person name="Kanga B."/>
            <person name="Kells C."/>
            <person name="Khazanovich D."/>
            <person name="Kieu A.C."/>
            <person name="Kisner P."/>
            <person name="Kumar M."/>
            <person name="Lance K."/>
            <person name="Landers T."/>
            <person name="Lara M."/>
            <person name="Lee W."/>
            <person name="Leger J.P."/>
            <person name="Lennon N."/>
            <person name="Leuper L."/>
            <person name="LeVine S."/>
            <person name="Liu J."/>
            <person name="Liu X."/>
            <person name="Lokyitsang Y."/>
            <person name="Lokyitsang T."/>
            <person name="Lui A."/>
            <person name="Macdonald J."/>
            <person name="Major J."/>
            <person name="Marabella R."/>
            <person name="Maru K."/>
            <person name="Matthews C."/>
            <person name="McDonough S."/>
            <person name="Mehta T."/>
            <person name="Meldrim J."/>
            <person name="Melnikov A."/>
            <person name="Meneus L."/>
            <person name="Mihalev A."/>
            <person name="Mihova T."/>
            <person name="Miller K."/>
            <person name="Mittelman R."/>
            <person name="Mlenga V."/>
            <person name="Mulrain L."/>
            <person name="Munson G."/>
            <person name="Navidi A."/>
            <person name="Naylor J."/>
            <person name="Nguyen T."/>
            <person name="Nguyen N."/>
            <person name="Nguyen C."/>
            <person name="Nguyen T."/>
            <person name="Nicol R."/>
            <person name="Norbu N."/>
            <person name="Norbu C."/>
            <person name="Novod N."/>
            <person name="Nyima T."/>
            <person name="Olandt P."/>
            <person name="O'Neill B."/>
            <person name="O'Neill K."/>
            <person name="Osman S."/>
            <person name="Oyono L."/>
            <person name="Patti C."/>
            <person name="Perrin D."/>
            <person name="Phunkhang P."/>
            <person name="Pierre F."/>
            <person name="Priest M."/>
            <person name="Rachupka A."/>
            <person name="Raghuraman S."/>
            <person name="Rameau R."/>
            <person name="Ray V."/>
            <person name="Raymond C."/>
            <person name="Rege F."/>
            <person name="Rise C."/>
            <person name="Rogers J."/>
            <person name="Rogov P."/>
            <person name="Sahalie J."/>
            <person name="Settipalli S."/>
            <person name="Sharpe T."/>
            <person name="Shea T."/>
            <person name="Sheehan M."/>
            <person name="Sherpa N."/>
            <person name="Shi J."/>
            <person name="Shih D."/>
            <person name="Sloan J."/>
            <person name="Smith C."/>
            <person name="Sparrow T."/>
            <person name="Stalker J."/>
            <person name="Stange-Thomann N."/>
            <person name="Stavropoulos S."/>
            <person name="Stone C."/>
            <person name="Stone S."/>
            <person name="Sykes S."/>
            <person name="Tchuinga P."/>
            <person name="Tenzing P."/>
            <person name="Tesfaye S."/>
            <person name="Thoulutsang D."/>
            <person name="Thoulutsang Y."/>
            <person name="Topham K."/>
            <person name="Topping I."/>
            <person name="Tsamla T."/>
            <person name="Vassiliev H."/>
            <person name="Venkataraman V."/>
            <person name="Vo A."/>
            <person name="Wangchuk T."/>
            <person name="Wangdi T."/>
            <person name="Weiand M."/>
            <person name="Wilkinson J."/>
            <person name="Wilson A."/>
            <person name="Yadav S."/>
            <person name="Yang S."/>
            <person name="Yang X."/>
            <person name="Young G."/>
            <person name="Yu Q."/>
            <person name="Zainoun J."/>
            <person name="Zembek L."/>
            <person name="Zimmer A."/>
            <person name="Lander E.S."/>
        </authorList>
    </citation>
    <scope>NUCLEOTIDE SEQUENCE [LARGE SCALE GENOMIC DNA]</scope>
    <source>
        <strain evidence="17">Boxer</strain>
    </source>
</reference>
<reference evidence="17" key="2">
    <citation type="submission" date="2025-08" db="UniProtKB">
        <authorList>
            <consortium name="Ensembl"/>
        </authorList>
    </citation>
    <scope>IDENTIFICATION</scope>
</reference>
<dbReference type="GO" id="GO:0000139">
    <property type="term" value="C:Golgi membrane"/>
    <property type="evidence" value="ECO:0007669"/>
    <property type="project" value="UniProtKB-SubCell"/>
</dbReference>
<dbReference type="InterPro" id="IPR039143">
    <property type="entry name" value="GNPNAT1-like"/>
</dbReference>
<evidence type="ECO:0000256" key="8">
    <source>
        <dbReference type="ARBA" id="ARBA00022753"/>
    </source>
</evidence>
<feature type="compositionally biased region" description="Basic and acidic residues" evidence="15">
    <location>
        <begin position="112"/>
        <end position="123"/>
    </location>
</feature>
<feature type="domain" description="N-acetyltransferase" evidence="16">
    <location>
        <begin position="128"/>
        <end position="272"/>
    </location>
</feature>
<keyword evidence="11 14" id="KW-0012">Acyltransferase</keyword>
<evidence type="ECO:0000256" key="14">
    <source>
        <dbReference type="RuleBase" id="RU365086"/>
    </source>
</evidence>
<dbReference type="FunCoup" id="A0A8P0PMV7">
    <property type="interactions" value="519"/>
</dbReference>
<comment type="subunit">
    <text evidence="5 14">Homodimer.</text>
</comment>
<dbReference type="GO" id="GO:0010008">
    <property type="term" value="C:endosome membrane"/>
    <property type="evidence" value="ECO:0007669"/>
    <property type="project" value="UniProtKB-SubCell"/>
</dbReference>
<comment type="subcellular location">
    <subcellularLocation>
        <location evidence="2">Endosome membrane</location>
        <topology evidence="2">Peripheral membrane protein</topology>
    </subcellularLocation>
    <subcellularLocation>
        <location evidence="1">Golgi apparatus membrane</location>
        <topology evidence="1">Peripheral membrane protein</topology>
    </subcellularLocation>
</comment>
<comment type="similarity">
    <text evidence="4 14">Belongs to the acetyltransferase family. GNA1 subfamily.</text>
</comment>